<dbReference type="RefSeq" id="WP_123042440.1">
    <property type="nucleotide sequence ID" value="NZ_CP033433.1"/>
</dbReference>
<dbReference type="InterPro" id="IPR014973">
    <property type="entry name" value="DUF1835"/>
</dbReference>
<sequence length="332" mass="37671">MLHIVNGDSVAEKLRQGGVQGKVMPWTEIYSYGPVFPDMADSRLLAARAEYLETTLGIPQYLYRETCEKQLRVLKELQKGEEVVLWFEYDLYDQTMLLFLLDWFSRRPYGEIRLNLLCIGSYPGEDDFRGLGQLTAQQLIGLAGTCHPVSREELELGRMAWKAYSSPEPEEHLRLLNEDTAALPYLRDAFEAHLARLPSVRNGAGIVEQTVLDLVAEGCVRPLDLFGQAGDRLRLLGMGDLEFWRHLAAMTARPQPLLSVRGISSFPDFGRPDPSPLREAEVSLTELGRKVKAGEADWMAFRETDGWYGGLHVSGKDAGWRWDTDRRTLIRR</sequence>
<evidence type="ECO:0000259" key="1">
    <source>
        <dbReference type="Pfam" id="PF08874"/>
    </source>
</evidence>
<gene>
    <name evidence="2" type="ORF">EAV92_18370</name>
</gene>
<feature type="domain" description="DUF1835" evidence="1">
    <location>
        <begin position="2"/>
        <end position="105"/>
    </location>
</feature>
<organism evidence="2 3">
    <name type="scientific">Cohnella candidum</name>
    <dbReference type="NCBI Taxonomy" id="2674991"/>
    <lineage>
        <taxon>Bacteria</taxon>
        <taxon>Bacillati</taxon>
        <taxon>Bacillota</taxon>
        <taxon>Bacilli</taxon>
        <taxon>Bacillales</taxon>
        <taxon>Paenibacillaceae</taxon>
        <taxon>Cohnella</taxon>
    </lineage>
</organism>
<evidence type="ECO:0000313" key="3">
    <source>
        <dbReference type="Proteomes" id="UP000269097"/>
    </source>
</evidence>
<reference evidence="2 3" key="1">
    <citation type="submission" date="2018-10" db="EMBL/GenBank/DDBJ databases">
        <title>Genome Sequence of Cohnella sp.</title>
        <authorList>
            <person name="Srinivasan S."/>
            <person name="Kim M.K."/>
        </authorList>
    </citation>
    <scope>NUCLEOTIDE SEQUENCE [LARGE SCALE GENOMIC DNA]</scope>
    <source>
        <strain evidence="2 3">18JY8-7</strain>
    </source>
</reference>
<dbReference type="KEGG" id="coh:EAV92_18370"/>
<dbReference type="AlphaFoldDB" id="A0A3G3K3L7"/>
<proteinExistence type="predicted"/>
<accession>A0A3G3K3L7</accession>
<dbReference type="EMBL" id="CP033433">
    <property type="protein sequence ID" value="AYQ74359.1"/>
    <property type="molecule type" value="Genomic_DNA"/>
</dbReference>
<dbReference type="Pfam" id="PF08874">
    <property type="entry name" value="DUF1835"/>
    <property type="match status" value="1"/>
</dbReference>
<keyword evidence="3" id="KW-1185">Reference proteome</keyword>
<name>A0A3G3K3L7_9BACL</name>
<protein>
    <submittedName>
        <fullName evidence="2">DUF1835 domain-containing protein</fullName>
    </submittedName>
</protein>
<evidence type="ECO:0000313" key="2">
    <source>
        <dbReference type="EMBL" id="AYQ74359.1"/>
    </source>
</evidence>
<dbReference type="Proteomes" id="UP000269097">
    <property type="component" value="Chromosome"/>
</dbReference>